<accession>A0AAX2H004</accession>
<evidence type="ECO:0000313" key="2">
    <source>
        <dbReference type="EMBL" id="SNV09495.1"/>
    </source>
</evidence>
<name>A0AAX2H004_9FLAO</name>
<dbReference type="Proteomes" id="UP000215539">
    <property type="component" value="Chromosome 1"/>
</dbReference>
<reference evidence="2 3" key="1">
    <citation type="submission" date="2017-06" db="EMBL/GenBank/DDBJ databases">
        <authorList>
            <consortium name="Pathogen Informatics"/>
        </authorList>
    </citation>
    <scope>NUCLEOTIDE SEQUENCE [LARGE SCALE GENOMIC DNA]</scope>
    <source>
        <strain evidence="2 3">NCTC12947</strain>
    </source>
</reference>
<organism evidence="2 3">
    <name type="scientific">Capnocytophaga haemolytica</name>
    <dbReference type="NCBI Taxonomy" id="45243"/>
    <lineage>
        <taxon>Bacteria</taxon>
        <taxon>Pseudomonadati</taxon>
        <taxon>Bacteroidota</taxon>
        <taxon>Flavobacteriia</taxon>
        <taxon>Flavobacteriales</taxon>
        <taxon>Flavobacteriaceae</taxon>
        <taxon>Capnocytophaga</taxon>
    </lineage>
</organism>
<evidence type="ECO:0000313" key="3">
    <source>
        <dbReference type="Proteomes" id="UP000215539"/>
    </source>
</evidence>
<protein>
    <submittedName>
        <fullName evidence="2">Uncharacterized protein</fullName>
    </submittedName>
</protein>
<evidence type="ECO:0000256" key="1">
    <source>
        <dbReference type="SAM" id="MobiDB-lite"/>
    </source>
</evidence>
<sequence length="48" mass="5422">MFDYKVGGKPPSKNMPNGAKQIKIFSTTRPIPDTDKKRIYNEPPSNTL</sequence>
<dbReference type="EMBL" id="LT906449">
    <property type="protein sequence ID" value="SNV09495.1"/>
    <property type="molecule type" value="Genomic_DNA"/>
</dbReference>
<feature type="region of interest" description="Disordered" evidence="1">
    <location>
        <begin position="26"/>
        <end position="48"/>
    </location>
</feature>
<dbReference type="AlphaFoldDB" id="A0AAX2H004"/>
<gene>
    <name evidence="2" type="ORF">SAMEA44541418_01185</name>
</gene>
<proteinExistence type="predicted"/>